<dbReference type="EMBL" id="LASW01000061">
    <property type="protein sequence ID" value="KKB98672.1"/>
    <property type="molecule type" value="Genomic_DNA"/>
</dbReference>
<organism evidence="2 4">
    <name type="scientific">Mycolicibacter arupensis</name>
    <dbReference type="NCBI Taxonomy" id="342002"/>
    <lineage>
        <taxon>Bacteria</taxon>
        <taxon>Bacillati</taxon>
        <taxon>Actinomycetota</taxon>
        <taxon>Actinomycetes</taxon>
        <taxon>Mycobacteriales</taxon>
        <taxon>Mycobacteriaceae</taxon>
        <taxon>Mycolicibacter</taxon>
    </lineage>
</organism>
<evidence type="ECO:0000313" key="2">
    <source>
        <dbReference type="EMBL" id="KKB98672.1"/>
    </source>
</evidence>
<evidence type="ECO:0000313" key="3">
    <source>
        <dbReference type="EMBL" id="OQZ92514.1"/>
    </source>
</evidence>
<dbReference type="AlphaFoldDB" id="A0A0F5MX88"/>
<keyword evidence="1" id="KW-1133">Transmembrane helix</keyword>
<dbReference type="EMBL" id="MVHH01000061">
    <property type="protein sequence ID" value="OQZ92514.1"/>
    <property type="molecule type" value="Genomic_DNA"/>
</dbReference>
<protein>
    <submittedName>
        <fullName evidence="2">Uncharacterized protein</fullName>
    </submittedName>
</protein>
<accession>A0A0F5MX88</accession>
<keyword evidence="1" id="KW-0812">Transmembrane</keyword>
<keyword evidence="5" id="KW-1185">Reference proteome</keyword>
<reference evidence="3 5" key="3">
    <citation type="submission" date="2016-12" db="EMBL/GenBank/DDBJ databases">
        <title>The new phylogeny of genus Mycobacterium.</title>
        <authorList>
            <person name="Tortoli E."/>
            <person name="Trovato A."/>
            <person name="Cirillo D.M."/>
        </authorList>
    </citation>
    <scope>NUCLEOTIDE SEQUENCE [LARGE SCALE GENOMIC DNA]</scope>
    <source>
        <strain evidence="3 5">DSM 44942</strain>
    </source>
</reference>
<sequence>MAMTDRVLAREDCPDDFELGSAERGMTTLTAASQVATTAAILAYLMWSNVGPQRARGRSGRPVRAAVAFAVFVGCNASIQNGNTRILLVLVLCAPIAVVVRHLRRETLCGHGSGCGRS</sequence>
<keyword evidence="1" id="KW-0472">Membrane</keyword>
<feature type="transmembrane region" description="Helical" evidence="1">
    <location>
        <begin position="85"/>
        <end position="103"/>
    </location>
</feature>
<reference evidence="2" key="2">
    <citation type="submission" date="2015-04" db="EMBL/GenBank/DDBJ databases">
        <title>Genome sequence of Mycobacterium arupense strain GUC1.</title>
        <authorList>
            <person name="Greninger A.L."/>
            <person name="Cunningham G."/>
            <person name="Chiu C.Y."/>
            <person name="Miller S."/>
        </authorList>
    </citation>
    <scope>NUCLEOTIDE SEQUENCE</scope>
    <source>
        <strain evidence="2">GUC1</strain>
    </source>
</reference>
<reference evidence="4" key="1">
    <citation type="submission" date="2015-04" db="EMBL/GenBank/DDBJ databases">
        <title>Genome sequence of Mycobacterium arupense GUC1.</title>
        <authorList>
            <person name="Greninger A.L."/>
            <person name="Cunningham G."/>
            <person name="Chiu C.Y."/>
            <person name="Miller S."/>
        </authorList>
    </citation>
    <scope>NUCLEOTIDE SEQUENCE [LARGE SCALE GENOMIC DNA]</scope>
    <source>
        <strain evidence="4">GUC1</strain>
    </source>
</reference>
<evidence type="ECO:0000313" key="5">
    <source>
        <dbReference type="Proteomes" id="UP000192327"/>
    </source>
</evidence>
<dbReference type="Proteomes" id="UP000192327">
    <property type="component" value="Unassembled WGS sequence"/>
</dbReference>
<evidence type="ECO:0000313" key="4">
    <source>
        <dbReference type="Proteomes" id="UP000034416"/>
    </source>
</evidence>
<feature type="transmembrane region" description="Helical" evidence="1">
    <location>
        <begin position="62"/>
        <end position="79"/>
    </location>
</feature>
<dbReference type="Proteomes" id="UP000034416">
    <property type="component" value="Unassembled WGS sequence"/>
</dbReference>
<name>A0A0F5MX88_9MYCO</name>
<gene>
    <name evidence="3" type="ORF">BST15_18810</name>
    <name evidence="2" type="ORF">WR43_13400</name>
</gene>
<evidence type="ECO:0000256" key="1">
    <source>
        <dbReference type="SAM" id="Phobius"/>
    </source>
</evidence>
<comment type="caution">
    <text evidence="2">The sequence shown here is derived from an EMBL/GenBank/DDBJ whole genome shotgun (WGS) entry which is preliminary data.</text>
</comment>
<proteinExistence type="predicted"/>
<feature type="transmembrane region" description="Helical" evidence="1">
    <location>
        <begin position="31"/>
        <end position="50"/>
    </location>
</feature>